<dbReference type="SUPFAM" id="SSF49313">
    <property type="entry name" value="Cadherin-like"/>
    <property type="match status" value="4"/>
</dbReference>
<feature type="transmembrane region" description="Helical" evidence="10">
    <location>
        <begin position="762"/>
        <end position="787"/>
    </location>
</feature>
<keyword evidence="6 10" id="KW-1133">Transmembrane helix</keyword>
<dbReference type="PROSITE" id="PS00232">
    <property type="entry name" value="CADHERIN_1"/>
    <property type="match status" value="2"/>
</dbReference>
<dbReference type="PANTHER" id="PTHR24025:SF23">
    <property type="entry name" value="NEURAL-CADHERIN"/>
    <property type="match status" value="1"/>
</dbReference>
<dbReference type="GO" id="GO:0005886">
    <property type="term" value="C:plasma membrane"/>
    <property type="evidence" value="ECO:0007669"/>
    <property type="project" value="InterPro"/>
</dbReference>
<evidence type="ECO:0000256" key="4">
    <source>
        <dbReference type="ARBA" id="ARBA00022837"/>
    </source>
</evidence>
<feature type="compositionally biased region" description="Low complexity" evidence="9">
    <location>
        <begin position="601"/>
        <end position="651"/>
    </location>
</feature>
<dbReference type="PROSITE" id="PS50268">
    <property type="entry name" value="CADHERIN_2"/>
    <property type="match status" value="5"/>
</dbReference>
<dbReference type="Proteomes" id="UP000215902">
    <property type="component" value="Unassembled WGS sequence"/>
</dbReference>
<keyword evidence="14" id="KW-1185">Reference proteome</keyword>
<feature type="domain" description="Cadherin" evidence="12">
    <location>
        <begin position="50"/>
        <end position="147"/>
    </location>
</feature>
<comment type="caution">
    <text evidence="13">The sequence shown here is derived from an EMBL/GenBank/DDBJ whole genome shotgun (WGS) entry which is preliminary data.</text>
</comment>
<keyword evidence="7 10" id="KW-0472">Membrane</keyword>
<feature type="domain" description="Cadherin" evidence="12">
    <location>
        <begin position="509"/>
        <end position="606"/>
    </location>
</feature>
<feature type="domain" description="Cadherin" evidence="12">
    <location>
        <begin position="386"/>
        <end position="492"/>
    </location>
</feature>
<evidence type="ECO:0000256" key="1">
    <source>
        <dbReference type="ARBA" id="ARBA00004370"/>
    </source>
</evidence>
<evidence type="ECO:0000256" key="5">
    <source>
        <dbReference type="ARBA" id="ARBA00022889"/>
    </source>
</evidence>
<dbReference type="PRINTS" id="PR00205">
    <property type="entry name" value="CADHERIN"/>
</dbReference>
<dbReference type="Pfam" id="PF00028">
    <property type="entry name" value="Cadherin"/>
    <property type="match status" value="2"/>
</dbReference>
<feature type="compositionally biased region" description="Low complexity" evidence="9">
    <location>
        <begin position="708"/>
        <end position="728"/>
    </location>
</feature>
<evidence type="ECO:0000259" key="12">
    <source>
        <dbReference type="PROSITE" id="PS50268"/>
    </source>
</evidence>
<dbReference type="OrthoDB" id="6162519at2759"/>
<dbReference type="GO" id="GO:0005509">
    <property type="term" value="F:calcium ion binding"/>
    <property type="evidence" value="ECO:0007669"/>
    <property type="project" value="UniProtKB-UniRule"/>
</dbReference>
<dbReference type="STRING" id="282301.A0A267GB15"/>
<keyword evidence="2 10" id="KW-0812">Transmembrane</keyword>
<keyword evidence="5" id="KW-0130">Cell adhesion</keyword>
<evidence type="ECO:0000256" key="7">
    <source>
        <dbReference type="ARBA" id="ARBA00023136"/>
    </source>
</evidence>
<feature type="region of interest" description="Disordered" evidence="9">
    <location>
        <begin position="601"/>
        <end position="654"/>
    </location>
</feature>
<evidence type="ECO:0000256" key="2">
    <source>
        <dbReference type="ARBA" id="ARBA00022692"/>
    </source>
</evidence>
<dbReference type="GO" id="GO:0007156">
    <property type="term" value="P:homophilic cell adhesion via plasma membrane adhesion molecules"/>
    <property type="evidence" value="ECO:0007669"/>
    <property type="project" value="InterPro"/>
</dbReference>
<evidence type="ECO:0000256" key="6">
    <source>
        <dbReference type="ARBA" id="ARBA00022989"/>
    </source>
</evidence>
<protein>
    <recommendedName>
        <fullName evidence="12">Cadherin domain-containing protein</fullName>
    </recommendedName>
</protein>
<dbReference type="EMBL" id="NIVC01000428">
    <property type="protein sequence ID" value="PAA83211.1"/>
    <property type="molecule type" value="Genomic_DNA"/>
</dbReference>
<feature type="signal peptide" evidence="11">
    <location>
        <begin position="1"/>
        <end position="40"/>
    </location>
</feature>
<dbReference type="Gene3D" id="2.60.40.60">
    <property type="entry name" value="Cadherins"/>
    <property type="match status" value="4"/>
</dbReference>
<feature type="domain" description="Cadherin" evidence="12">
    <location>
        <begin position="263"/>
        <end position="385"/>
    </location>
</feature>
<dbReference type="InterPro" id="IPR015919">
    <property type="entry name" value="Cadherin-like_sf"/>
</dbReference>
<evidence type="ECO:0000256" key="11">
    <source>
        <dbReference type="SAM" id="SignalP"/>
    </source>
</evidence>
<evidence type="ECO:0000313" key="14">
    <source>
        <dbReference type="Proteomes" id="UP000215902"/>
    </source>
</evidence>
<dbReference type="GO" id="GO:0005911">
    <property type="term" value="C:cell-cell junction"/>
    <property type="evidence" value="ECO:0007669"/>
    <property type="project" value="TreeGrafter"/>
</dbReference>
<dbReference type="SMART" id="SM00112">
    <property type="entry name" value="CA"/>
    <property type="match status" value="4"/>
</dbReference>
<gene>
    <name evidence="13" type="ORF">BOX15_Mlig010783g1</name>
</gene>
<evidence type="ECO:0000256" key="3">
    <source>
        <dbReference type="ARBA" id="ARBA00022737"/>
    </source>
</evidence>
<dbReference type="AlphaFoldDB" id="A0A267GB15"/>
<evidence type="ECO:0000313" key="13">
    <source>
        <dbReference type="EMBL" id="PAA83211.1"/>
    </source>
</evidence>
<keyword evidence="4 8" id="KW-0106">Calcium</keyword>
<name>A0A267GB15_9PLAT</name>
<feature type="region of interest" description="Disordered" evidence="9">
    <location>
        <begin position="811"/>
        <end position="840"/>
    </location>
</feature>
<dbReference type="InterPro" id="IPR020894">
    <property type="entry name" value="Cadherin_CS"/>
</dbReference>
<dbReference type="FunFam" id="2.60.40.60:FF:000020">
    <property type="entry name" value="Dachsous cadherin-related 1b"/>
    <property type="match status" value="1"/>
</dbReference>
<reference evidence="13 14" key="1">
    <citation type="submission" date="2017-06" db="EMBL/GenBank/DDBJ databases">
        <title>A platform for efficient transgenesis in Macrostomum lignano, a flatworm model organism for stem cell research.</title>
        <authorList>
            <person name="Berezikov E."/>
        </authorList>
    </citation>
    <scope>NUCLEOTIDE SEQUENCE [LARGE SCALE GENOMIC DNA]</scope>
    <source>
        <strain evidence="13">DV1</strain>
        <tissue evidence="13">Whole organism</tissue>
    </source>
</reference>
<dbReference type="InterPro" id="IPR050971">
    <property type="entry name" value="Cadherin-domain_protein"/>
</dbReference>
<dbReference type="CDD" id="cd11304">
    <property type="entry name" value="Cadherin_repeat"/>
    <property type="match status" value="3"/>
</dbReference>
<keyword evidence="11" id="KW-0732">Signal</keyword>
<proteinExistence type="predicted"/>
<comment type="subcellular location">
    <subcellularLocation>
        <location evidence="1">Membrane</location>
    </subcellularLocation>
</comment>
<accession>A0A267GB15</accession>
<evidence type="ECO:0000256" key="8">
    <source>
        <dbReference type="PROSITE-ProRule" id="PRU00043"/>
    </source>
</evidence>
<dbReference type="InterPro" id="IPR002126">
    <property type="entry name" value="Cadherin-like_dom"/>
</dbReference>
<evidence type="ECO:0000256" key="9">
    <source>
        <dbReference type="SAM" id="MobiDB-lite"/>
    </source>
</evidence>
<dbReference type="PANTHER" id="PTHR24025">
    <property type="entry name" value="DESMOGLEIN FAMILY MEMBER"/>
    <property type="match status" value="1"/>
</dbReference>
<sequence>MSASAVLHPWHSPIAALLKLLPPLLLVVLLMMGLPRTAEAACNSSLNISEISETTPAGYGIYSIDSSYQNTLLGLPEYICYFELSSGFLRLARTFDLENFTSCSDGSTISKASVPSAITVTIQCTSSSDTATFLIRLVDVNEFPPAFSPNYFAVNVSESASVNTLITQLNSHVTDADKSNQLTFNFQLTNGTLGSFYIIDGITSGIVRLQRTLDFDAGPRQYIMTVAASELPTEPASQPAALTGFATLVVNVLDYDDQNPEFTQNSYSLYFMENNTAYMNSPLTASPPLLALDQDVGINETINYAIVSAYWWNSAGSQIDNTSFIAINSTTGQFSIVSLIDRESLPASQLFVLVKGYQTDKPATRVALALVLVTVGDRNDNAPVMSATDYSVTIVENSPAGTFVIGVSATDRDLGENSTVSYLLADPSGAFQIDPNSGHVTVANASLLDREATPEFNVTVWSEETATPERFASTPSRLTIRLTDVNDNSPVFANASGISISLDRSVATPGAALHTLVATDADSGINGQLTFSIVFVSVPGAESLFNLDSGSGLLTAAAGLSSAPGDLFVLNVVAEDRAEPSSARRRSTVSVSVRLTSSTSSSASTVATTSSDAVTSSSSQAPTSTTSSSTTSTTTTTTTTSTTSTMATSAAPAESWNASVAASAVWMINDSHATVELRTTQISSSGNQTVTMETVVLPVNSSLIAQAPTTEAPSTSTSGSTSLTTPDSVTSLDSLNATTYEAATTSETTAATTEPLVQPAPLGLIVACALLAVIASVLGLLLGWFLFERSRLKALAAERLATIESLQQKTNPIFSNGQHPPPPEVGPESALSGSHSQPDGSAAIYVSQQLAPDPAYQTLSVSMPVSDF</sequence>
<feature type="domain" description="Cadherin" evidence="12">
    <location>
        <begin position="148"/>
        <end position="262"/>
    </location>
</feature>
<feature type="chain" id="PRO_5012628072" description="Cadherin domain-containing protein" evidence="11">
    <location>
        <begin position="41"/>
        <end position="868"/>
    </location>
</feature>
<feature type="region of interest" description="Disordered" evidence="9">
    <location>
        <begin position="707"/>
        <end position="731"/>
    </location>
</feature>
<keyword evidence="3" id="KW-0677">Repeat</keyword>
<organism evidence="13 14">
    <name type="scientific">Macrostomum lignano</name>
    <dbReference type="NCBI Taxonomy" id="282301"/>
    <lineage>
        <taxon>Eukaryota</taxon>
        <taxon>Metazoa</taxon>
        <taxon>Spiralia</taxon>
        <taxon>Lophotrochozoa</taxon>
        <taxon>Platyhelminthes</taxon>
        <taxon>Rhabditophora</taxon>
        <taxon>Macrostomorpha</taxon>
        <taxon>Macrostomida</taxon>
        <taxon>Macrostomidae</taxon>
        <taxon>Macrostomum</taxon>
    </lineage>
</organism>
<evidence type="ECO:0000256" key="10">
    <source>
        <dbReference type="SAM" id="Phobius"/>
    </source>
</evidence>